<proteinExistence type="inferred from homology"/>
<name>A0A1Z4VTA1_9GAMM</name>
<evidence type="ECO:0000313" key="9">
    <source>
        <dbReference type="EMBL" id="BAZ94867.1"/>
    </source>
</evidence>
<evidence type="ECO:0000256" key="3">
    <source>
        <dbReference type="ARBA" id="ARBA00022692"/>
    </source>
</evidence>
<dbReference type="RefSeq" id="WP_096366917.1">
    <property type="nucleotide sequence ID" value="NZ_AP018052.1"/>
</dbReference>
<dbReference type="NCBIfam" id="TIGR01933">
    <property type="entry name" value="hflK"/>
    <property type="match status" value="1"/>
</dbReference>
<dbReference type="KEGG" id="ttc:FOKN1_2496"/>
<dbReference type="InterPro" id="IPR050710">
    <property type="entry name" value="Band7/mec-2_domain"/>
</dbReference>
<feature type="domain" description="Band 7" evidence="8">
    <location>
        <begin position="76"/>
        <end position="239"/>
    </location>
</feature>
<dbReference type="EMBL" id="AP018052">
    <property type="protein sequence ID" value="BAZ94867.1"/>
    <property type="molecule type" value="Genomic_DNA"/>
</dbReference>
<dbReference type="GO" id="GO:0008233">
    <property type="term" value="F:peptidase activity"/>
    <property type="evidence" value="ECO:0007669"/>
    <property type="project" value="UniProtKB-KW"/>
</dbReference>
<dbReference type="InterPro" id="IPR020980">
    <property type="entry name" value="Membrane_HflK_N"/>
</dbReference>
<evidence type="ECO:0000313" key="10">
    <source>
        <dbReference type="Proteomes" id="UP000218765"/>
    </source>
</evidence>
<dbReference type="OrthoDB" id="9779595at2"/>
<dbReference type="InterPro" id="IPR001107">
    <property type="entry name" value="Band_7"/>
</dbReference>
<dbReference type="Pfam" id="PF01145">
    <property type="entry name" value="Band_7"/>
    <property type="match status" value="1"/>
</dbReference>
<dbReference type="SUPFAM" id="SSF117892">
    <property type="entry name" value="Band 7/SPFH domain"/>
    <property type="match status" value="1"/>
</dbReference>
<dbReference type="InterPro" id="IPR010201">
    <property type="entry name" value="HflK"/>
</dbReference>
<keyword evidence="3 6" id="KW-0812">Transmembrane</keyword>
<evidence type="ECO:0000256" key="1">
    <source>
        <dbReference type="ARBA" id="ARBA00004167"/>
    </source>
</evidence>
<comment type="subunit">
    <text evidence="6">HflC and HflK may interact to form a multimeric complex.</text>
</comment>
<dbReference type="CDD" id="cd03404">
    <property type="entry name" value="SPFH_HflK"/>
    <property type="match status" value="1"/>
</dbReference>
<keyword evidence="9" id="KW-0645">Protease</keyword>
<accession>A0A1Z4VTA1</accession>
<dbReference type="AlphaFoldDB" id="A0A1Z4VTA1"/>
<feature type="compositionally biased region" description="Gly residues" evidence="7">
    <location>
        <begin position="1"/>
        <end position="21"/>
    </location>
</feature>
<dbReference type="GO" id="GO:0016020">
    <property type="term" value="C:membrane"/>
    <property type="evidence" value="ECO:0007669"/>
    <property type="project" value="UniProtKB-SubCell"/>
</dbReference>
<dbReference type="PANTHER" id="PTHR43327:SF2">
    <property type="entry name" value="MODULATOR OF FTSH PROTEASE HFLK"/>
    <property type="match status" value="1"/>
</dbReference>
<sequence length="382" mass="41589">MAWNEPGGGNRDPWGGRGGNDQGPPDLDEVVRKMQDKFGGLFGGRKGSGGGGAGRGAGGFGIGLIIGLAALVWLASGIYIVDEAERGVVLRFGEYQKTVGPGPHWHVPYPIDTVLKVNVDALRTTQHSAQMLTKDENLIRVGLSVQYQVSNAENYLFNVRNADYTLKEALESAVREVVGSKTLDDILSETGGRLVLVNETQEHMQKLLDRYGAGLQVVKANLESAQPPQEVQGAFEDAIKAREDQDRLKKRAEAYARDIIPKAEGTAQGLIEEAEAYKQKVVSQAQGETSRFLQTLAEYKQAPDVTRKRMYIESIQNVLQNTSKVMVPADQGNNIMYLPLDQLLRRAPASASGQNQYDSDGYQLPSSSGQGNSGTNQLREGR</sequence>
<evidence type="ECO:0000256" key="5">
    <source>
        <dbReference type="ARBA" id="ARBA00023136"/>
    </source>
</evidence>
<evidence type="ECO:0000256" key="6">
    <source>
        <dbReference type="RuleBase" id="RU364113"/>
    </source>
</evidence>
<feature type="region of interest" description="Disordered" evidence="7">
    <location>
        <begin position="1"/>
        <end position="28"/>
    </location>
</feature>
<dbReference type="Gene3D" id="3.30.479.30">
    <property type="entry name" value="Band 7 domain"/>
    <property type="match status" value="1"/>
</dbReference>
<reference evidence="9 10" key="1">
    <citation type="submission" date="2017-05" db="EMBL/GenBank/DDBJ databases">
        <title>Thiocyanate degradation by Thiohalobacter thiocyanaticus FOKN1.</title>
        <authorList>
            <person name="Oshiki M."/>
            <person name="Fukushima T."/>
            <person name="Kawano S."/>
            <person name="Nakagawa J."/>
        </authorList>
    </citation>
    <scope>NUCLEOTIDE SEQUENCE [LARGE SCALE GENOMIC DNA]</scope>
    <source>
        <strain evidence="9 10">FOKN1</strain>
    </source>
</reference>
<protein>
    <recommendedName>
        <fullName evidence="6">Protein HflK</fullName>
    </recommendedName>
</protein>
<gene>
    <name evidence="9" type="ORF">FOKN1_2496</name>
</gene>
<dbReference type="InterPro" id="IPR001972">
    <property type="entry name" value="Stomatin_HflK_fam"/>
</dbReference>
<organism evidence="9 10">
    <name type="scientific">Thiohalobacter thiocyanaticus</name>
    <dbReference type="NCBI Taxonomy" id="585455"/>
    <lineage>
        <taxon>Bacteria</taxon>
        <taxon>Pseudomonadati</taxon>
        <taxon>Pseudomonadota</taxon>
        <taxon>Gammaproteobacteria</taxon>
        <taxon>Thiohalobacterales</taxon>
        <taxon>Thiohalobacteraceae</taxon>
        <taxon>Thiohalobacter</taxon>
    </lineage>
</organism>
<dbReference type="GO" id="GO:0006508">
    <property type="term" value="P:proteolysis"/>
    <property type="evidence" value="ECO:0007669"/>
    <property type="project" value="UniProtKB-KW"/>
</dbReference>
<keyword evidence="10" id="KW-1185">Reference proteome</keyword>
<evidence type="ECO:0000256" key="2">
    <source>
        <dbReference type="ARBA" id="ARBA00006971"/>
    </source>
</evidence>
<feature type="region of interest" description="Disordered" evidence="7">
    <location>
        <begin position="348"/>
        <end position="382"/>
    </location>
</feature>
<dbReference type="Pfam" id="PF12221">
    <property type="entry name" value="HflK_N"/>
    <property type="match status" value="1"/>
</dbReference>
<dbReference type="Proteomes" id="UP000218765">
    <property type="component" value="Chromosome"/>
</dbReference>
<comment type="subcellular location">
    <subcellularLocation>
        <location evidence="1">Membrane</location>
        <topology evidence="1">Single-pass membrane protein</topology>
    </subcellularLocation>
</comment>
<comment type="function">
    <text evidence="6">HflC and HflK could encode or regulate a protease.</text>
</comment>
<keyword evidence="4 6" id="KW-1133">Transmembrane helix</keyword>
<dbReference type="PRINTS" id="PR00721">
    <property type="entry name" value="STOMATIN"/>
</dbReference>
<evidence type="ECO:0000256" key="4">
    <source>
        <dbReference type="ARBA" id="ARBA00022989"/>
    </source>
</evidence>
<feature type="compositionally biased region" description="Low complexity" evidence="7">
    <location>
        <begin position="366"/>
        <end position="382"/>
    </location>
</feature>
<keyword evidence="5 6" id="KW-0472">Membrane</keyword>
<feature type="transmembrane region" description="Helical" evidence="6">
    <location>
        <begin position="60"/>
        <end position="81"/>
    </location>
</feature>
<keyword evidence="9" id="KW-0378">Hydrolase</keyword>
<comment type="similarity">
    <text evidence="2 6">Belongs to the band 7/mec-2 family. HflK subfamily.</text>
</comment>
<dbReference type="PANTHER" id="PTHR43327">
    <property type="entry name" value="STOMATIN-LIKE PROTEIN 2, MITOCHONDRIAL"/>
    <property type="match status" value="1"/>
</dbReference>
<dbReference type="SMART" id="SM00244">
    <property type="entry name" value="PHB"/>
    <property type="match status" value="1"/>
</dbReference>
<evidence type="ECO:0000256" key="7">
    <source>
        <dbReference type="SAM" id="MobiDB-lite"/>
    </source>
</evidence>
<evidence type="ECO:0000259" key="8">
    <source>
        <dbReference type="SMART" id="SM00244"/>
    </source>
</evidence>
<dbReference type="InterPro" id="IPR036013">
    <property type="entry name" value="Band_7/SPFH_dom_sf"/>
</dbReference>